<dbReference type="KEGG" id="anr:Ana3638_01750"/>
<reference evidence="3 4" key="1">
    <citation type="submission" date="2020-01" db="EMBL/GenBank/DDBJ databases">
        <title>Genome analysis of Anaerocolumna sp. CBA3638.</title>
        <authorList>
            <person name="Kim J."/>
            <person name="Roh S.W."/>
        </authorList>
    </citation>
    <scope>NUCLEOTIDE SEQUENCE [LARGE SCALE GENOMIC DNA]</scope>
    <source>
        <strain evidence="3 4">CBA3638</strain>
    </source>
</reference>
<evidence type="ECO:0000313" key="4">
    <source>
        <dbReference type="Proteomes" id="UP000464314"/>
    </source>
</evidence>
<dbReference type="AlphaFoldDB" id="A0A6P1TJ60"/>
<organism evidence="3 4">
    <name type="scientific">Anaerocolumna sedimenticola</name>
    <dbReference type="NCBI Taxonomy" id="2696063"/>
    <lineage>
        <taxon>Bacteria</taxon>
        <taxon>Bacillati</taxon>
        <taxon>Bacillota</taxon>
        <taxon>Clostridia</taxon>
        <taxon>Lachnospirales</taxon>
        <taxon>Lachnospiraceae</taxon>
        <taxon>Anaerocolumna</taxon>
    </lineage>
</organism>
<feature type="transmembrane region" description="Helical" evidence="1">
    <location>
        <begin position="46"/>
        <end position="69"/>
    </location>
</feature>
<protein>
    <recommendedName>
        <fullName evidence="2">Membrane protein NfeD2 N-terminal transmembrane domain-containing protein</fullName>
    </recommendedName>
</protein>
<dbReference type="InterPro" id="IPR012340">
    <property type="entry name" value="NA-bd_OB-fold"/>
</dbReference>
<dbReference type="EMBL" id="CP048000">
    <property type="protein sequence ID" value="QHQ59675.1"/>
    <property type="molecule type" value="Genomic_DNA"/>
</dbReference>
<gene>
    <name evidence="3" type="ORF">Ana3638_01750</name>
</gene>
<dbReference type="Pfam" id="PF25842">
    <property type="entry name" value="NfeD_TM"/>
    <property type="match status" value="1"/>
</dbReference>
<dbReference type="Gene3D" id="2.40.50.140">
    <property type="entry name" value="Nucleic acid-binding proteins"/>
    <property type="match status" value="1"/>
</dbReference>
<sequence>MLLAFQVCFFTSIGLIIISFLLGSIFDIIGLDGFDLDFHLFGNTLLIPASPILLEAFFLVFGGIGWILLDINLNFPKFVILLLSCIAGIFVSLSVHKLVLAPLKKAQNTSAPNIEDLVGLKATVTESIYSDGFGEIRYVINGNSFTSPAKSTNGGQIKAGKDVAICWIEDYVFYVASLDDIGTQI</sequence>
<keyword evidence="1" id="KW-0472">Membrane</keyword>
<evidence type="ECO:0000313" key="3">
    <source>
        <dbReference type="EMBL" id="QHQ59675.1"/>
    </source>
</evidence>
<name>A0A6P1TJ60_9FIRM</name>
<evidence type="ECO:0000256" key="1">
    <source>
        <dbReference type="SAM" id="Phobius"/>
    </source>
</evidence>
<dbReference type="Proteomes" id="UP000464314">
    <property type="component" value="Chromosome"/>
</dbReference>
<feature type="transmembrane region" description="Helical" evidence="1">
    <location>
        <begin position="7"/>
        <end position="26"/>
    </location>
</feature>
<dbReference type="RefSeq" id="WP_161836469.1">
    <property type="nucleotide sequence ID" value="NZ_CP048000.1"/>
</dbReference>
<keyword evidence="1" id="KW-0812">Transmembrane</keyword>
<proteinExistence type="predicted"/>
<accession>A0A6P1TJ60</accession>
<feature type="transmembrane region" description="Helical" evidence="1">
    <location>
        <begin position="78"/>
        <end position="100"/>
    </location>
</feature>
<keyword evidence="4" id="KW-1185">Reference proteome</keyword>
<evidence type="ECO:0000259" key="2">
    <source>
        <dbReference type="Pfam" id="PF25842"/>
    </source>
</evidence>
<dbReference type="InterPro" id="IPR058653">
    <property type="entry name" value="NfeD2_TM"/>
</dbReference>
<feature type="domain" description="Membrane protein NfeD2 N-terminal transmembrane" evidence="2">
    <location>
        <begin position="5"/>
        <end position="108"/>
    </location>
</feature>
<keyword evidence="1" id="KW-1133">Transmembrane helix</keyword>